<dbReference type="InterPro" id="IPR026913">
    <property type="entry name" value="METTL24"/>
</dbReference>
<evidence type="ECO:0000313" key="3">
    <source>
        <dbReference type="Proteomes" id="UP000076079"/>
    </source>
</evidence>
<evidence type="ECO:0000313" key="2">
    <source>
        <dbReference type="EMBL" id="AMY12537.1"/>
    </source>
</evidence>
<proteinExistence type="predicted"/>
<keyword evidence="3" id="KW-1185">Reference proteome</keyword>
<accession>A0A143PUW3</accession>
<dbReference type="Proteomes" id="UP000076079">
    <property type="component" value="Chromosome"/>
</dbReference>
<name>A0A143PUW3_LUTPR</name>
<reference evidence="3" key="2">
    <citation type="submission" date="2016-04" db="EMBL/GenBank/DDBJ databases">
        <title>First Complete Genome Sequence of a Subdivision 6 Acidobacterium.</title>
        <authorList>
            <person name="Huang S."/>
            <person name="Vieira S."/>
            <person name="Bunk B."/>
            <person name="Riedel T."/>
            <person name="Sproeer C."/>
            <person name="Overmann J."/>
        </authorList>
    </citation>
    <scope>NUCLEOTIDE SEQUENCE [LARGE SCALE GENOMIC DNA]</scope>
    <source>
        <strain evidence="3">DSM 100886 HEG_-6_39</strain>
    </source>
</reference>
<protein>
    <recommendedName>
        <fullName evidence="4">Methyltransferase, FkbM family</fullName>
    </recommendedName>
</protein>
<sequence length="263" mass="28977">MAAVLLRNAPPPGTERASLRRDQAIRERIYAALQPVHLTGCTLKRIGEAHDGGYLMCANLLEAEAGYSYGISNYDGWGCGISTGLGVPVHQYDCFDQRVPRCEGGQTRFHAECIAASSSVDAEGRRFDSLASQITRNGDASRRLVMKMDVEGAEWRSLLATPDEVLARIDQFTIEMHANVTDAATQQRVIEKLKTHFHVAHLHFNNFGCMATYHPMPSYAWEVLFVNKRLASPTTDTSPITRPDPLDAPNNPNVADCQYAPGS</sequence>
<dbReference type="STRING" id="1855912.LuPra_05814"/>
<dbReference type="PANTHER" id="PTHR32026">
    <property type="entry name" value="METHYLTRANSFERASE-LIKE PROTEIN 24"/>
    <property type="match status" value="1"/>
</dbReference>
<dbReference type="EMBL" id="CP015136">
    <property type="protein sequence ID" value="AMY12537.1"/>
    <property type="molecule type" value="Genomic_DNA"/>
</dbReference>
<evidence type="ECO:0000256" key="1">
    <source>
        <dbReference type="SAM" id="MobiDB-lite"/>
    </source>
</evidence>
<reference evidence="2 3" key="1">
    <citation type="journal article" date="2016" name="Genome Announc.">
        <title>First Complete Genome Sequence of a Subdivision 6 Acidobacterium Strain.</title>
        <authorList>
            <person name="Huang S."/>
            <person name="Vieira S."/>
            <person name="Bunk B."/>
            <person name="Riedel T."/>
            <person name="Sproer C."/>
            <person name="Overmann J."/>
        </authorList>
    </citation>
    <scope>NUCLEOTIDE SEQUENCE [LARGE SCALE GENOMIC DNA]</scope>
    <source>
        <strain evidence="3">DSM 100886 HEG_-6_39</strain>
    </source>
</reference>
<evidence type="ECO:0008006" key="4">
    <source>
        <dbReference type="Google" id="ProtNLM"/>
    </source>
</evidence>
<feature type="region of interest" description="Disordered" evidence="1">
    <location>
        <begin position="234"/>
        <end position="263"/>
    </location>
</feature>
<dbReference type="AlphaFoldDB" id="A0A143PUW3"/>
<dbReference type="KEGG" id="abac:LuPra_05814"/>
<organism evidence="2 3">
    <name type="scientific">Luteitalea pratensis</name>
    <dbReference type="NCBI Taxonomy" id="1855912"/>
    <lineage>
        <taxon>Bacteria</taxon>
        <taxon>Pseudomonadati</taxon>
        <taxon>Acidobacteriota</taxon>
        <taxon>Vicinamibacteria</taxon>
        <taxon>Vicinamibacterales</taxon>
        <taxon>Vicinamibacteraceae</taxon>
        <taxon>Luteitalea</taxon>
    </lineage>
</organism>
<gene>
    <name evidence="2" type="ORF">LuPra_05814</name>
</gene>